<dbReference type="InterPro" id="IPR020904">
    <property type="entry name" value="Sc_DH/Rdtase_CS"/>
</dbReference>
<keyword evidence="3" id="KW-0520">NAD</keyword>
<dbReference type="InterPro" id="IPR023985">
    <property type="entry name" value="SDR_subfam_1"/>
</dbReference>
<organism evidence="4 5">
    <name type="scientific">Pseudonocardia abyssalis</name>
    <dbReference type="NCBI Taxonomy" id="2792008"/>
    <lineage>
        <taxon>Bacteria</taxon>
        <taxon>Bacillati</taxon>
        <taxon>Actinomycetota</taxon>
        <taxon>Actinomycetes</taxon>
        <taxon>Pseudonocardiales</taxon>
        <taxon>Pseudonocardiaceae</taxon>
        <taxon>Pseudonocardia</taxon>
    </lineage>
</organism>
<dbReference type="NCBIfam" id="NF009467">
    <property type="entry name" value="PRK12826.1-3"/>
    <property type="match status" value="1"/>
</dbReference>
<dbReference type="PANTHER" id="PTHR24321">
    <property type="entry name" value="DEHYDROGENASES, SHORT CHAIN"/>
    <property type="match status" value="1"/>
</dbReference>
<gene>
    <name evidence="4" type="ORF">I4I81_23845</name>
</gene>
<evidence type="ECO:0000256" key="1">
    <source>
        <dbReference type="ARBA" id="ARBA00006484"/>
    </source>
</evidence>
<keyword evidence="2" id="KW-0560">Oxidoreductase</keyword>
<sequence length="276" mass="29473">MGRVEGKVAFVTGAARGQGRSHAVRLAEEGADIIAVDICTDIETVPYPGSTVDDLKATVAAVEDHDRRIIAREADVRSFSALKAVYDEGVAEFGHVDIVVANAGILSIAPGWEVTDEQWDTVHDINLKGVWHTAKAAIPGMIERGQGGSIVLTSSIAGIGPLAGMSHYAASKHGVTGLARNLAHELAQHSIRVNSVHPTTVNSPMIKNQAIFNVFRPDLENPTEEEALEGFATLTKMPIPYVEPVDISNAVLWLASDEARYVTGVQIPVDAGWSVR</sequence>
<dbReference type="Pfam" id="PF00106">
    <property type="entry name" value="adh_short"/>
    <property type="match status" value="1"/>
</dbReference>
<dbReference type="PANTHER" id="PTHR24321:SF8">
    <property type="entry name" value="ESTRADIOL 17-BETA-DEHYDROGENASE 8-RELATED"/>
    <property type="match status" value="1"/>
</dbReference>
<proteinExistence type="inferred from homology"/>
<dbReference type="NCBIfam" id="TIGR03971">
    <property type="entry name" value="SDR_subfam_1"/>
    <property type="match status" value="1"/>
</dbReference>
<evidence type="ECO:0000313" key="4">
    <source>
        <dbReference type="EMBL" id="MBW0137272.1"/>
    </source>
</evidence>
<dbReference type="PROSITE" id="PS00061">
    <property type="entry name" value="ADH_SHORT"/>
    <property type="match status" value="1"/>
</dbReference>
<dbReference type="InterPro" id="IPR002347">
    <property type="entry name" value="SDR_fam"/>
</dbReference>
<dbReference type="Proteomes" id="UP000694287">
    <property type="component" value="Unassembled WGS sequence"/>
</dbReference>
<evidence type="ECO:0000256" key="3">
    <source>
        <dbReference type="ARBA" id="ARBA00023027"/>
    </source>
</evidence>
<reference evidence="4 5" key="1">
    <citation type="submission" date="2020-11" db="EMBL/GenBank/DDBJ databases">
        <title>Pseudonocardia abyssalis sp. nov. and Pseudonocardia oceani sp. nov., description and phylogenomic analysis of two novel actinomycetes isolated from the deep Southern Ocean.</title>
        <authorList>
            <person name="Parra J."/>
        </authorList>
    </citation>
    <scope>NUCLEOTIDE SEQUENCE [LARGE SCALE GENOMIC DNA]</scope>
    <source>
        <strain evidence="4 5">KRD-168</strain>
    </source>
</reference>
<keyword evidence="5" id="KW-1185">Reference proteome</keyword>
<evidence type="ECO:0000313" key="5">
    <source>
        <dbReference type="Proteomes" id="UP000694287"/>
    </source>
</evidence>
<protein>
    <submittedName>
        <fullName evidence="4">Mycofactocin-coupled SDR family oxidoreductase</fullName>
    </submittedName>
</protein>
<comment type="caution">
    <text evidence="4">The sequence shown here is derived from an EMBL/GenBank/DDBJ whole genome shotgun (WGS) entry which is preliminary data.</text>
</comment>
<comment type="similarity">
    <text evidence="1">Belongs to the short-chain dehydrogenases/reductases (SDR) family.</text>
</comment>
<dbReference type="EMBL" id="JADQDK010000001">
    <property type="protein sequence ID" value="MBW0137272.1"/>
    <property type="molecule type" value="Genomic_DNA"/>
</dbReference>
<evidence type="ECO:0000256" key="2">
    <source>
        <dbReference type="ARBA" id="ARBA00023002"/>
    </source>
</evidence>
<name>A0ABS6UYE0_9PSEU</name>
<dbReference type="CDD" id="cd05233">
    <property type="entry name" value="SDR_c"/>
    <property type="match status" value="1"/>
</dbReference>
<accession>A0ABS6UYE0</accession>